<reference evidence="2 3" key="1">
    <citation type="journal article" date="2023" name="Mol. Biol. Evol.">
        <title>Genomics of Secondarily Temperate Adaptation in the Only Non-Antarctic Icefish.</title>
        <authorList>
            <person name="Rivera-Colon A.G."/>
            <person name="Rayamajhi N."/>
            <person name="Minhas B.F."/>
            <person name="Madrigal G."/>
            <person name="Bilyk K.T."/>
            <person name="Yoon V."/>
            <person name="Hune M."/>
            <person name="Gregory S."/>
            <person name="Cheng C.H.C."/>
            <person name="Catchen J.M."/>
        </authorList>
    </citation>
    <scope>NUCLEOTIDE SEQUENCE [LARGE SCALE GENOMIC DNA]</scope>
    <source>
        <strain evidence="2">JC2023a</strain>
    </source>
</reference>
<dbReference type="Proteomes" id="UP001335648">
    <property type="component" value="Unassembled WGS sequence"/>
</dbReference>
<proteinExistence type="predicted"/>
<evidence type="ECO:0000256" key="1">
    <source>
        <dbReference type="SAM" id="MobiDB-lite"/>
    </source>
</evidence>
<evidence type="ECO:0000313" key="3">
    <source>
        <dbReference type="Proteomes" id="UP001335648"/>
    </source>
</evidence>
<protein>
    <submittedName>
        <fullName evidence="2">Uncharacterized protein</fullName>
    </submittedName>
</protein>
<organism evidence="2 3">
    <name type="scientific">Champsocephalus esox</name>
    <name type="common">pike icefish</name>
    <dbReference type="NCBI Taxonomy" id="159716"/>
    <lineage>
        <taxon>Eukaryota</taxon>
        <taxon>Metazoa</taxon>
        <taxon>Chordata</taxon>
        <taxon>Craniata</taxon>
        <taxon>Vertebrata</taxon>
        <taxon>Euteleostomi</taxon>
        <taxon>Actinopterygii</taxon>
        <taxon>Neopterygii</taxon>
        <taxon>Teleostei</taxon>
        <taxon>Neoteleostei</taxon>
        <taxon>Acanthomorphata</taxon>
        <taxon>Eupercaria</taxon>
        <taxon>Perciformes</taxon>
        <taxon>Notothenioidei</taxon>
        <taxon>Channichthyidae</taxon>
        <taxon>Champsocephalus</taxon>
    </lineage>
</organism>
<comment type="caution">
    <text evidence="2">The sequence shown here is derived from an EMBL/GenBank/DDBJ whole genome shotgun (WGS) entry which is preliminary data.</text>
</comment>
<sequence length="132" mass="14823">MFLSSPSDLQMLTAPPLTSAVGGEMPLLSPLLSSTPHRGVRKRRRITANPGGLHWTSTGSVQRDFWSPDPSPSRGVRSPPPSSSSLCEEERLQPHLRLTHLERGRRHRGIQVRRLFTTLDQISYDVGCFRNR</sequence>
<dbReference type="AlphaFoldDB" id="A0AAN8B8X9"/>
<keyword evidence="3" id="KW-1185">Reference proteome</keyword>
<dbReference type="EMBL" id="JAULUE010002063">
    <property type="protein sequence ID" value="KAK5880705.1"/>
    <property type="molecule type" value="Genomic_DNA"/>
</dbReference>
<name>A0AAN8B8X9_9TELE</name>
<evidence type="ECO:0000313" key="2">
    <source>
        <dbReference type="EMBL" id="KAK5880705.1"/>
    </source>
</evidence>
<feature type="region of interest" description="Disordered" evidence="1">
    <location>
        <begin position="28"/>
        <end position="91"/>
    </location>
</feature>
<gene>
    <name evidence="2" type="ORF">CesoFtcFv8_021585</name>
</gene>
<accession>A0AAN8B8X9</accession>